<name>A0A9X8R0X5_9CORY</name>
<dbReference type="RefSeq" id="WP_063938776.1">
    <property type="nucleotide sequence ID" value="NZ_FTMH01000002.1"/>
</dbReference>
<evidence type="ECO:0000313" key="1">
    <source>
        <dbReference type="EMBL" id="SIP91403.1"/>
    </source>
</evidence>
<sequence>MGKHAAPAGPQRPGEVTLERVAALLEGLGFEPLVRPDRVVIGAHAFTVALWVDYSRPMALVIDTAERIPTDFEHAMALARFINTWNHDRVGPWASYRLMESGDLCARMRRGVHIKHGLSDDQLAAELLDTLEHAAAFYRRLRERFLDAGLDQPLPPQLMRAQDTELLLGRHPLLRHLPRGGRQEVSTAPELYREVEGPAGEIAPVGVSDLTDALEQLEFRYGVGEDDVIATGVNGVPFALTIEGEPGPRYARVTGMWDTGRDALDAFLPLWLVCNDVNERTCATAAYLHEFDGTAHMHAESTMLVAEGAAPEQVSEFVISAMAACLAAIDHVSQQTAGQSVVDWPGRGAN</sequence>
<reference evidence="1 2" key="1">
    <citation type="submission" date="2017-01" db="EMBL/GenBank/DDBJ databases">
        <authorList>
            <person name="Varghese N."/>
            <person name="Submissions S."/>
        </authorList>
    </citation>
    <scope>NUCLEOTIDE SEQUENCE [LARGE SCALE GENOMIC DNA]</scope>
    <source>
        <strain evidence="1 2">DSM 44280</strain>
    </source>
</reference>
<protein>
    <submittedName>
        <fullName evidence="1">Sensory transduction regulator</fullName>
    </submittedName>
</protein>
<accession>A0A9X8R0X5</accession>
<keyword evidence="2" id="KW-1185">Reference proteome</keyword>
<dbReference type="Pfam" id="PF10722">
    <property type="entry name" value="YbjN"/>
    <property type="match status" value="2"/>
</dbReference>
<comment type="caution">
    <text evidence="1">The sequence shown here is derived from an EMBL/GenBank/DDBJ whole genome shotgun (WGS) entry which is preliminary data.</text>
</comment>
<dbReference type="EMBL" id="FTMH01000002">
    <property type="protein sequence ID" value="SIP91403.1"/>
    <property type="molecule type" value="Genomic_DNA"/>
</dbReference>
<gene>
    <name evidence="1" type="ORF">SAMN05421802_102115</name>
</gene>
<dbReference type="InterPro" id="IPR019660">
    <property type="entry name" value="Put_sensory_transdc_reg_YbjN"/>
</dbReference>
<dbReference type="Proteomes" id="UP000185547">
    <property type="component" value="Unassembled WGS sequence"/>
</dbReference>
<evidence type="ECO:0000313" key="2">
    <source>
        <dbReference type="Proteomes" id="UP000185547"/>
    </source>
</evidence>
<dbReference type="AlphaFoldDB" id="A0A9X8R0X5"/>
<organism evidence="1 2">
    <name type="scientific">Corynebacterium afermentans</name>
    <dbReference type="NCBI Taxonomy" id="38286"/>
    <lineage>
        <taxon>Bacteria</taxon>
        <taxon>Bacillati</taxon>
        <taxon>Actinomycetota</taxon>
        <taxon>Actinomycetes</taxon>
        <taxon>Mycobacteriales</taxon>
        <taxon>Corynebacteriaceae</taxon>
        <taxon>Corynebacterium</taxon>
    </lineage>
</organism>
<dbReference type="OrthoDB" id="4420706at2"/>
<proteinExistence type="predicted"/>